<accession>A0A1I2BAN3</accession>
<dbReference type="OrthoDB" id="3444510at2"/>
<dbReference type="AlphaFoldDB" id="A0A1I2BAN3"/>
<dbReference type="RefSeq" id="WP_093712604.1">
    <property type="nucleotide sequence ID" value="NZ_FONG01000003.1"/>
</dbReference>
<dbReference type="STRING" id="380248.SAMN05216251_103417"/>
<protein>
    <recommendedName>
        <fullName evidence="3">Peptide synthetase</fullName>
    </recommendedName>
</protein>
<evidence type="ECO:0008006" key="3">
    <source>
        <dbReference type="Google" id="ProtNLM"/>
    </source>
</evidence>
<dbReference type="Proteomes" id="UP000199323">
    <property type="component" value="Unassembled WGS sequence"/>
</dbReference>
<name>A0A1I2BAN3_9ACTN</name>
<proteinExistence type="predicted"/>
<gene>
    <name evidence="1" type="ORF">SAMN05216251_103417</name>
</gene>
<keyword evidence="2" id="KW-1185">Reference proteome</keyword>
<evidence type="ECO:0000313" key="2">
    <source>
        <dbReference type="Proteomes" id="UP000199323"/>
    </source>
</evidence>
<dbReference type="EMBL" id="FONG01000003">
    <property type="protein sequence ID" value="SFE53047.1"/>
    <property type="molecule type" value="Genomic_DNA"/>
</dbReference>
<reference evidence="1 2" key="1">
    <citation type="submission" date="2016-10" db="EMBL/GenBank/DDBJ databases">
        <authorList>
            <person name="de Groot N.N."/>
        </authorList>
    </citation>
    <scope>NUCLEOTIDE SEQUENCE [LARGE SCALE GENOMIC DNA]</scope>
    <source>
        <strain evidence="1 2">CGMCC 4.3510</strain>
    </source>
</reference>
<organism evidence="1 2">
    <name type="scientific">Actinacidiphila alni</name>
    <dbReference type="NCBI Taxonomy" id="380248"/>
    <lineage>
        <taxon>Bacteria</taxon>
        <taxon>Bacillati</taxon>
        <taxon>Actinomycetota</taxon>
        <taxon>Actinomycetes</taxon>
        <taxon>Kitasatosporales</taxon>
        <taxon>Streptomycetaceae</taxon>
        <taxon>Actinacidiphila</taxon>
    </lineage>
</organism>
<sequence length="470" mass="52978">MPVKYSETFARLATGELHDVVKAFAANPAFRAAEWEELTTEDNPYRRPVRPDDLAWLDYSKQMPVAKALKLSALLGHRMLRNVYDTELLFLPPSGGVDGPAATDAATFYSEENRVLGALAAPVLEQHLFGLLESERKPLAGYSQDQVVADIEAYHERRREESGKAFVAALSTQDRRASATFTLLQLSAYLPASRMAIGRAALGEYDAEHPGARITLLDDYRTWAGLHDEYRSLMEGAGLRTTTGAYWQLYLGTSLARGNHLHWLSRNREKYPEFLGALLHHGIDQAVTAGRFADVFEDGLGVRSSLFDHLGRDSGHLRELTDRWVAPLSRLYGPEAVGRFHNGFVDAAWLAQLWDEDLALQLAWADDIPAHQKKAEAIHRYIEDNNITVDLDTFVESNEETSTTHVHNEHRLVMIEKGEMHFWNNVTHKIDLHEGDKVLIPVSRLHGSTVLSGECTYHQPIIPEEMYQRF</sequence>
<evidence type="ECO:0000313" key="1">
    <source>
        <dbReference type="EMBL" id="SFE53047.1"/>
    </source>
</evidence>